<evidence type="ECO:0000256" key="5">
    <source>
        <dbReference type="ARBA" id="ARBA00023235"/>
    </source>
</evidence>
<dbReference type="SUPFAM" id="SSF109998">
    <property type="entry name" value="Triger factor/SurA peptide-binding domain-like"/>
    <property type="match status" value="1"/>
</dbReference>
<dbReference type="Pfam" id="PF13624">
    <property type="entry name" value="SurA_N_3"/>
    <property type="match status" value="1"/>
</dbReference>
<dbReference type="InterPro" id="IPR000297">
    <property type="entry name" value="PPIase_PpiC"/>
</dbReference>
<dbReference type="STRING" id="697281.Mahau_0799"/>
<evidence type="ECO:0000256" key="1">
    <source>
        <dbReference type="ARBA" id="ARBA00000971"/>
    </source>
</evidence>
<evidence type="ECO:0000313" key="10">
    <source>
        <dbReference type="Proteomes" id="UP000008457"/>
    </source>
</evidence>
<dbReference type="OrthoDB" id="14196at2"/>
<keyword evidence="10" id="KW-1185">Reference proteome</keyword>
<name>F4A1G3_MAHA5</name>
<dbReference type="PANTHER" id="PTHR47245:SF1">
    <property type="entry name" value="FOLDASE PROTEIN PRSA"/>
    <property type="match status" value="1"/>
</dbReference>
<evidence type="ECO:0000256" key="2">
    <source>
        <dbReference type="ARBA" id="ARBA00013194"/>
    </source>
</evidence>
<evidence type="ECO:0000256" key="4">
    <source>
        <dbReference type="ARBA" id="ARBA00023110"/>
    </source>
</evidence>
<evidence type="ECO:0000256" key="7">
    <source>
        <dbReference type="SAM" id="SignalP"/>
    </source>
</evidence>
<dbReference type="AlphaFoldDB" id="F4A1G3"/>
<feature type="signal peptide" evidence="7">
    <location>
        <begin position="1"/>
        <end position="19"/>
    </location>
</feature>
<organism evidence="9 10">
    <name type="scientific">Mahella australiensis (strain DSM 15567 / CIP 107919 / 50-1 BON)</name>
    <dbReference type="NCBI Taxonomy" id="697281"/>
    <lineage>
        <taxon>Bacteria</taxon>
        <taxon>Bacillati</taxon>
        <taxon>Bacillota</taxon>
        <taxon>Clostridia</taxon>
        <taxon>Thermoanaerobacterales</taxon>
        <taxon>Thermoanaerobacterales Family IV. Incertae Sedis</taxon>
        <taxon>Mahella</taxon>
    </lineage>
</organism>
<dbReference type="GO" id="GO:0003755">
    <property type="term" value="F:peptidyl-prolyl cis-trans isomerase activity"/>
    <property type="evidence" value="ECO:0007669"/>
    <property type="project" value="UniProtKB-KW"/>
</dbReference>
<dbReference type="RefSeq" id="WP_013780427.1">
    <property type="nucleotide sequence ID" value="NC_015520.1"/>
</dbReference>
<dbReference type="PROSITE" id="PS50198">
    <property type="entry name" value="PPIC_PPIASE_2"/>
    <property type="match status" value="1"/>
</dbReference>
<evidence type="ECO:0000256" key="3">
    <source>
        <dbReference type="ARBA" id="ARBA00022729"/>
    </source>
</evidence>
<dbReference type="Gene3D" id="3.10.50.40">
    <property type="match status" value="1"/>
</dbReference>
<accession>F4A1G3</accession>
<evidence type="ECO:0000256" key="6">
    <source>
        <dbReference type="PROSITE-ProRule" id="PRU00278"/>
    </source>
</evidence>
<dbReference type="InterPro" id="IPR050245">
    <property type="entry name" value="PrsA_foldase"/>
</dbReference>
<dbReference type="InterPro" id="IPR046357">
    <property type="entry name" value="PPIase_dom_sf"/>
</dbReference>
<dbReference type="Proteomes" id="UP000008457">
    <property type="component" value="Chromosome"/>
</dbReference>
<dbReference type="Pfam" id="PF13616">
    <property type="entry name" value="Rotamase_3"/>
    <property type="match status" value="1"/>
</dbReference>
<dbReference type="HOGENOM" id="CLU_034646_5_3_9"/>
<feature type="chain" id="PRO_5039580647" description="peptidylprolyl isomerase" evidence="7">
    <location>
        <begin position="20"/>
        <end position="350"/>
    </location>
</feature>
<dbReference type="EC" id="5.2.1.8" evidence="2"/>
<evidence type="ECO:0000313" key="9">
    <source>
        <dbReference type="EMBL" id="AEE95997.1"/>
    </source>
</evidence>
<keyword evidence="5 6" id="KW-0413">Isomerase</keyword>
<dbReference type="KEGG" id="mas:Mahau_0799"/>
<dbReference type="Gene3D" id="1.10.4030.10">
    <property type="entry name" value="Porin chaperone SurA, peptide-binding domain"/>
    <property type="match status" value="1"/>
</dbReference>
<reference evidence="10" key="1">
    <citation type="submission" date="2010-11" db="EMBL/GenBank/DDBJ databases">
        <title>The complete genome of Mahella australiensis DSM 15567.</title>
        <authorList>
            <consortium name="US DOE Joint Genome Institute (JGI-PGF)"/>
            <person name="Lucas S."/>
            <person name="Copeland A."/>
            <person name="Lapidus A."/>
            <person name="Bruce D."/>
            <person name="Goodwin L."/>
            <person name="Pitluck S."/>
            <person name="Kyrpides N."/>
            <person name="Mavromatis K."/>
            <person name="Pagani I."/>
            <person name="Ivanova N."/>
            <person name="Teshima H."/>
            <person name="Brettin T."/>
            <person name="Detter J.C."/>
            <person name="Han C."/>
            <person name="Tapia R."/>
            <person name="Land M."/>
            <person name="Hauser L."/>
            <person name="Markowitz V."/>
            <person name="Cheng J.-F."/>
            <person name="Hugenholtz P."/>
            <person name="Woyke T."/>
            <person name="Wu D."/>
            <person name="Spring S."/>
            <person name="Pukall R."/>
            <person name="Steenblock K."/>
            <person name="Schneider S."/>
            <person name="Klenk H.-P."/>
            <person name="Eisen J.A."/>
        </authorList>
    </citation>
    <scope>NUCLEOTIDE SEQUENCE [LARGE SCALE GENOMIC DNA]</scope>
    <source>
        <strain evidence="10">DSM 15567 / CIP 107919 / 50-1 BON</strain>
    </source>
</reference>
<reference evidence="9 10" key="2">
    <citation type="journal article" date="2011" name="Stand. Genomic Sci.">
        <title>Complete genome sequence of Mahella australiensis type strain (50-1 BON).</title>
        <authorList>
            <person name="Sikorski J."/>
            <person name="Teshima H."/>
            <person name="Nolan M."/>
            <person name="Lucas S."/>
            <person name="Hammon N."/>
            <person name="Deshpande S."/>
            <person name="Cheng J.F."/>
            <person name="Pitluck S."/>
            <person name="Liolios K."/>
            <person name="Pagani I."/>
            <person name="Ivanova N."/>
            <person name="Huntemann M."/>
            <person name="Mavromatis K."/>
            <person name="Ovchinikova G."/>
            <person name="Pati A."/>
            <person name="Tapia R."/>
            <person name="Han C."/>
            <person name="Goodwin L."/>
            <person name="Chen A."/>
            <person name="Palaniappan K."/>
            <person name="Land M."/>
            <person name="Hauser L."/>
            <person name="Ngatchou-Djao O.D."/>
            <person name="Rohde M."/>
            <person name="Pukall R."/>
            <person name="Spring S."/>
            <person name="Abt B."/>
            <person name="Goker M."/>
            <person name="Detter J.C."/>
            <person name="Woyke T."/>
            <person name="Bristow J."/>
            <person name="Markowitz V."/>
            <person name="Hugenholtz P."/>
            <person name="Eisen J.A."/>
            <person name="Kyrpides N.C."/>
            <person name="Klenk H.P."/>
            <person name="Lapidus A."/>
        </authorList>
    </citation>
    <scope>NUCLEOTIDE SEQUENCE [LARGE SCALE GENOMIC DNA]</scope>
    <source>
        <strain evidence="10">DSM 15567 / CIP 107919 / 50-1 BON</strain>
    </source>
</reference>
<dbReference type="PANTHER" id="PTHR47245">
    <property type="entry name" value="PEPTIDYLPROLYL ISOMERASE"/>
    <property type="match status" value="1"/>
</dbReference>
<dbReference type="InterPro" id="IPR027304">
    <property type="entry name" value="Trigger_fact/SurA_dom_sf"/>
</dbReference>
<dbReference type="EMBL" id="CP002360">
    <property type="protein sequence ID" value="AEE95997.1"/>
    <property type="molecule type" value="Genomic_DNA"/>
</dbReference>
<feature type="domain" description="PpiC" evidence="8">
    <location>
        <begin position="190"/>
        <end position="300"/>
    </location>
</feature>
<protein>
    <recommendedName>
        <fullName evidence="2">peptidylprolyl isomerase</fullName>
        <ecNumber evidence="2">5.2.1.8</ecNumber>
    </recommendedName>
</protein>
<keyword evidence="4 6" id="KW-0697">Rotamase</keyword>
<dbReference type="PROSITE" id="PS51257">
    <property type="entry name" value="PROKAR_LIPOPROTEIN"/>
    <property type="match status" value="1"/>
</dbReference>
<sequence>MKRFVRMTALAMVAIFIFAGCSLVTVDPEKEKQLPVAEVNGDKILKADYVKQYDAYINAVEQQYGIDKKTLETSTDYADTLAQMREDIVEGLITQKLVDQQAKKNNIALTDDDKKQVKDQLQQLKDAYGEEAFADMLKQQQMTEAELEQLLQGDAVQQKLFDQLTAGITVTDEEVKKYYDENKDTEFTDPEMVKVSHILISIPEDKYSADETTKKTEYDKIKPEAEQVLAKAKAGDDFAELVKQYSDDAGTKDQGGTLTFSREDQIEPAFIEASFALKNKGDISGLVQTSYGYHIIRLEEKIPSKVHTFEEKKQEIHDTLLQQKKNDKITALIEEWKKGSDIKKYEKNYK</sequence>
<dbReference type="eggNOG" id="COG0760">
    <property type="taxonomic scope" value="Bacteria"/>
</dbReference>
<gene>
    <name evidence="9" type="ordered locus">Mahau_0799</name>
</gene>
<evidence type="ECO:0000259" key="8">
    <source>
        <dbReference type="PROSITE" id="PS50198"/>
    </source>
</evidence>
<dbReference type="SUPFAM" id="SSF54534">
    <property type="entry name" value="FKBP-like"/>
    <property type="match status" value="1"/>
</dbReference>
<comment type="catalytic activity">
    <reaction evidence="1">
        <text>[protein]-peptidylproline (omega=180) = [protein]-peptidylproline (omega=0)</text>
        <dbReference type="Rhea" id="RHEA:16237"/>
        <dbReference type="Rhea" id="RHEA-COMP:10747"/>
        <dbReference type="Rhea" id="RHEA-COMP:10748"/>
        <dbReference type="ChEBI" id="CHEBI:83833"/>
        <dbReference type="ChEBI" id="CHEBI:83834"/>
        <dbReference type="EC" id="5.2.1.8"/>
    </reaction>
</comment>
<keyword evidence="3 7" id="KW-0732">Signal</keyword>
<proteinExistence type="predicted"/>